<feature type="region of interest" description="Disordered" evidence="1">
    <location>
        <begin position="510"/>
        <end position="542"/>
    </location>
</feature>
<dbReference type="VEuPathDB" id="TriTrypDB:TvY486_0502850"/>
<sequence>MVRKDRDVWEPPEDQPVPPAPPSAFQLHFQNRAVFVGKDGSNAQLVPRMKKPLKHARGACDANKVPLARHGPEPAASLSLSREPGPRCTGGICAPDELQKRPPLQSHPHQKAPAARAGVAPSVGCRPFRVPDVVCSGARPQQEPCAIATRASPERKARVDQWCTVSLSPPHSPSAHSTAVVQSNSMTSPDVSSVERVDDSWHVPADTQRFVTRPIRRAFGTDHTSVRRAPARPVGSPIEQFDIPSASASPESALVPVVGQGRPATCDDAGFGQVPVPSGGVAPVPVYQPTGQLFGFSPLTLPKHRKMSPHTRRQTRGADASAPVVQRRIPKSAPPSTLPVSKHTARPARLEPLKAVAASSTEVCPSSPPMGTVCACDAVVEDGSGKKREITYKPHTLKEYKAMMERVANSKPGHLGYAETEERRVAMMKMQRQRDYGEMAGRQIIEELRGKQQLRAQQHGSQTEGEEDGATVSCPRRVAPAIQQPPPAERVQAQERRARALEYARNLPRPAPAVVERRPRVDDASSSSLHLTGCLSPQDEAARRRRERLAELEARHRRDRDRVDTVKRKLGY</sequence>
<feature type="region of interest" description="Disordered" evidence="1">
    <location>
        <begin position="451"/>
        <end position="473"/>
    </location>
</feature>
<gene>
    <name evidence="2" type="ORF">TVY486_0502850</name>
</gene>
<reference evidence="2" key="1">
    <citation type="journal article" date="2012" name="Proc. Natl. Acad. Sci. U.S.A.">
        <title>Antigenic diversity is generated by distinct evolutionary mechanisms in African trypanosome species.</title>
        <authorList>
            <person name="Jackson A.P."/>
            <person name="Berry A."/>
            <person name="Aslett M."/>
            <person name="Allison H.C."/>
            <person name="Burton P."/>
            <person name="Vavrova-Anderson J."/>
            <person name="Brown R."/>
            <person name="Browne H."/>
            <person name="Corton N."/>
            <person name="Hauser H."/>
            <person name="Gamble J."/>
            <person name="Gilderthorp R."/>
            <person name="Marcello L."/>
            <person name="McQuillan J."/>
            <person name="Otto T.D."/>
            <person name="Quail M.A."/>
            <person name="Sanders M.J."/>
            <person name="van Tonder A."/>
            <person name="Ginger M.L."/>
            <person name="Field M.C."/>
            <person name="Barry J.D."/>
            <person name="Hertz-Fowler C."/>
            <person name="Berriman M."/>
        </authorList>
    </citation>
    <scope>NUCLEOTIDE SEQUENCE</scope>
    <source>
        <strain evidence="2">Y486</strain>
    </source>
</reference>
<proteinExistence type="predicted"/>
<evidence type="ECO:0000313" key="2">
    <source>
        <dbReference type="EMBL" id="CCC48083.1"/>
    </source>
</evidence>
<evidence type="ECO:0000256" key="1">
    <source>
        <dbReference type="SAM" id="MobiDB-lite"/>
    </source>
</evidence>
<evidence type="ECO:0008006" key="3">
    <source>
        <dbReference type="Google" id="ProtNLM"/>
    </source>
</evidence>
<accession>G0TVW7</accession>
<organism evidence="2">
    <name type="scientific">Trypanosoma vivax (strain Y486)</name>
    <dbReference type="NCBI Taxonomy" id="1055687"/>
    <lineage>
        <taxon>Eukaryota</taxon>
        <taxon>Discoba</taxon>
        <taxon>Euglenozoa</taxon>
        <taxon>Kinetoplastea</taxon>
        <taxon>Metakinetoplastina</taxon>
        <taxon>Trypanosomatida</taxon>
        <taxon>Trypanosomatidae</taxon>
        <taxon>Trypanosoma</taxon>
        <taxon>Duttonella</taxon>
    </lineage>
</organism>
<protein>
    <recommendedName>
        <fullName evidence="3">ADG2</fullName>
    </recommendedName>
</protein>
<feature type="region of interest" description="Disordered" evidence="1">
    <location>
        <begin position="299"/>
        <end position="325"/>
    </location>
</feature>
<dbReference type="AlphaFoldDB" id="G0TVW7"/>
<feature type="region of interest" description="Disordered" evidence="1">
    <location>
        <begin position="65"/>
        <end position="86"/>
    </location>
</feature>
<dbReference type="EMBL" id="HE573021">
    <property type="protein sequence ID" value="CCC48083.1"/>
    <property type="molecule type" value="Genomic_DNA"/>
</dbReference>
<feature type="compositionally biased region" description="Polar residues" evidence="1">
    <location>
        <begin position="454"/>
        <end position="463"/>
    </location>
</feature>
<dbReference type="OMA" id="NRMDAND"/>
<feature type="compositionally biased region" description="Basic residues" evidence="1">
    <location>
        <begin position="302"/>
        <end position="315"/>
    </location>
</feature>
<feature type="region of interest" description="Disordered" evidence="1">
    <location>
        <begin position="1"/>
        <end position="24"/>
    </location>
</feature>
<name>G0TVW7_TRYVY</name>